<proteinExistence type="predicted"/>
<sequence>MSVVKTPAMSNGRLFPNANTCMCVGRSAGRGCDRLLYTSMAISSGRGGALPFLVGLRWIRLCSDASVCGGASAGRYLFICQCGFCLFPGAHGCASRLDCFRPRAVRGDAPPAHSRRETRDPSGREEQADGDLLAAVRGWLQLAVSAGRLRSACFVGAEAGRYLVVVAR</sequence>
<reference evidence="2" key="1">
    <citation type="journal article" date="2022" name="bioRxiv">
        <title>Sequencing and chromosome-scale assembly of the giantPleurodeles waltlgenome.</title>
        <authorList>
            <person name="Brown T."/>
            <person name="Elewa A."/>
            <person name="Iarovenko S."/>
            <person name="Subramanian E."/>
            <person name="Araus A.J."/>
            <person name="Petzold A."/>
            <person name="Susuki M."/>
            <person name="Suzuki K.-i.T."/>
            <person name="Hayashi T."/>
            <person name="Toyoda A."/>
            <person name="Oliveira C."/>
            <person name="Osipova E."/>
            <person name="Leigh N.D."/>
            <person name="Simon A."/>
            <person name="Yun M.H."/>
        </authorList>
    </citation>
    <scope>NUCLEOTIDE SEQUENCE</scope>
    <source>
        <strain evidence="2">20211129_DDA</strain>
        <tissue evidence="2">Liver</tissue>
    </source>
</reference>
<evidence type="ECO:0000256" key="1">
    <source>
        <dbReference type="SAM" id="MobiDB-lite"/>
    </source>
</evidence>
<name>A0AAV7VCT3_PLEWA</name>
<organism evidence="2 3">
    <name type="scientific">Pleurodeles waltl</name>
    <name type="common">Iberian ribbed newt</name>
    <dbReference type="NCBI Taxonomy" id="8319"/>
    <lineage>
        <taxon>Eukaryota</taxon>
        <taxon>Metazoa</taxon>
        <taxon>Chordata</taxon>
        <taxon>Craniata</taxon>
        <taxon>Vertebrata</taxon>
        <taxon>Euteleostomi</taxon>
        <taxon>Amphibia</taxon>
        <taxon>Batrachia</taxon>
        <taxon>Caudata</taxon>
        <taxon>Salamandroidea</taxon>
        <taxon>Salamandridae</taxon>
        <taxon>Pleurodelinae</taxon>
        <taxon>Pleurodeles</taxon>
    </lineage>
</organism>
<dbReference type="Proteomes" id="UP001066276">
    <property type="component" value="Chromosome 2_1"/>
</dbReference>
<dbReference type="AlphaFoldDB" id="A0AAV7VCT3"/>
<dbReference type="EMBL" id="JANPWB010000003">
    <property type="protein sequence ID" value="KAJ1198400.1"/>
    <property type="molecule type" value="Genomic_DNA"/>
</dbReference>
<evidence type="ECO:0000313" key="3">
    <source>
        <dbReference type="Proteomes" id="UP001066276"/>
    </source>
</evidence>
<evidence type="ECO:0000313" key="2">
    <source>
        <dbReference type="EMBL" id="KAJ1198400.1"/>
    </source>
</evidence>
<feature type="region of interest" description="Disordered" evidence="1">
    <location>
        <begin position="107"/>
        <end position="126"/>
    </location>
</feature>
<feature type="compositionally biased region" description="Basic and acidic residues" evidence="1">
    <location>
        <begin position="114"/>
        <end position="126"/>
    </location>
</feature>
<keyword evidence="3" id="KW-1185">Reference proteome</keyword>
<comment type="caution">
    <text evidence="2">The sequence shown here is derived from an EMBL/GenBank/DDBJ whole genome shotgun (WGS) entry which is preliminary data.</text>
</comment>
<gene>
    <name evidence="2" type="ORF">NDU88_002241</name>
</gene>
<protein>
    <submittedName>
        <fullName evidence="2">Uncharacterized protein</fullName>
    </submittedName>
</protein>
<accession>A0AAV7VCT3</accession>